<feature type="transmembrane region" description="Helical" evidence="14">
    <location>
        <begin position="466"/>
        <end position="488"/>
    </location>
</feature>
<name>A0A1X2GK86_9FUNG</name>
<feature type="transmembrane region" description="Helical" evidence="14">
    <location>
        <begin position="563"/>
        <end position="582"/>
    </location>
</feature>
<evidence type="ECO:0000256" key="12">
    <source>
        <dbReference type="ARBA" id="ARBA00023136"/>
    </source>
</evidence>
<keyword evidence="8" id="KW-0863">Zinc-finger</keyword>
<dbReference type="GO" id="GO:0036503">
    <property type="term" value="P:ERAD pathway"/>
    <property type="evidence" value="ECO:0007669"/>
    <property type="project" value="TreeGrafter"/>
</dbReference>
<dbReference type="SUPFAM" id="SSF57850">
    <property type="entry name" value="RING/U-box"/>
    <property type="match status" value="1"/>
</dbReference>
<keyword evidence="12 14" id="KW-0472">Membrane</keyword>
<evidence type="ECO:0000256" key="1">
    <source>
        <dbReference type="ARBA" id="ARBA00000900"/>
    </source>
</evidence>
<dbReference type="PROSITE" id="PS51292">
    <property type="entry name" value="ZF_RING_CH"/>
    <property type="match status" value="1"/>
</dbReference>
<dbReference type="CDD" id="cd16702">
    <property type="entry name" value="RING_CH-C4HC3_MARCH6"/>
    <property type="match status" value="1"/>
</dbReference>
<feature type="transmembrane region" description="Helical" evidence="14">
    <location>
        <begin position="702"/>
        <end position="725"/>
    </location>
</feature>
<accession>A0A1X2GK86</accession>
<sequence length="821" mass="92766">MTDPDVCRVCRSGATIEKPLYHPCKCSGSIRFIHQECLLEWLSHCKKSLCELCNHPFVFGPVYQEDMPTHLPTQLILHQGWKQCRSIVTKGLRLISVLFVWLLAVPWVIFHSWHFFNPTPHLVNNNDHLFWQWTVECIKGHCILATAFSLILAVVLFKHWVSQHLPEPSRGQQQNSDQHENLYNHHTHNIDVPIIPNLEPTTVSGCHTNHPPTSSLPTPSTSTSTVDHNTPFDDDSDDDDHLVQTTMHSLMKKPVKTLPRKTPPQHAPDLTGFGISHRVDQPASPELAYGHLMLLPLSQPLPARHHDPWQGLCKAIGWTGSPWIIVQNAILFCTLAFCPLGLASSLPLAFGQWSWMQISPASLIQSSFGWRQQHDLVQRWLGLVTDRWHRLVLDQQPLNKAACLFAGYCLCLCLWFLYTHLPCLQPQELTRQDPPSPHQASFQHHEVDESAATSLQRWLHQHVTHALVFLLVVFDSIVLPGLYGYGFHWVAQPYLSTSSFPPGWPDRVAHWGLGLTWMTALSHILSSLSSLLRPGVLGFLHDPQRHPVRDILSQPLPLLCQKLLLSALVHLGLLVFGVGAVVTVLKDIAHLQLDFNFSPPPLTLVALHGGMLLVMTSWWPGRLVSPLFSCMQSLASSLQLSSSLFGHASQQPTDRDDRQNDDGYFTRVSDSHAFGSQHDPLHSDVSKTGTLVYMPGHFSLRILAFLSTLWILMTSVICLAIWMPIHLGRAVVDHRWLPNAGWMMRDDLQKWAMGIYCLYWTWLAVVWFPPAVSGSFSISLANKAGFWKLWLAKVTKNGHELGKKKSVLKCPCFIRCLDWSI</sequence>
<evidence type="ECO:0000256" key="8">
    <source>
        <dbReference type="ARBA" id="ARBA00022771"/>
    </source>
</evidence>
<organism evidence="16 17">
    <name type="scientific">Hesseltinella vesiculosa</name>
    <dbReference type="NCBI Taxonomy" id="101127"/>
    <lineage>
        <taxon>Eukaryota</taxon>
        <taxon>Fungi</taxon>
        <taxon>Fungi incertae sedis</taxon>
        <taxon>Mucoromycota</taxon>
        <taxon>Mucoromycotina</taxon>
        <taxon>Mucoromycetes</taxon>
        <taxon>Mucorales</taxon>
        <taxon>Cunninghamellaceae</taxon>
        <taxon>Hesseltinella</taxon>
    </lineage>
</organism>
<feature type="transmembrane region" description="Helical" evidence="14">
    <location>
        <begin position="91"/>
        <end position="110"/>
    </location>
</feature>
<feature type="compositionally biased region" description="Low complexity" evidence="13">
    <location>
        <begin position="211"/>
        <end position="225"/>
    </location>
</feature>
<evidence type="ECO:0000256" key="9">
    <source>
        <dbReference type="ARBA" id="ARBA00022786"/>
    </source>
</evidence>
<dbReference type="GO" id="GO:0061630">
    <property type="term" value="F:ubiquitin protein ligase activity"/>
    <property type="evidence" value="ECO:0007669"/>
    <property type="project" value="UniProtKB-EC"/>
</dbReference>
<feature type="region of interest" description="Disordered" evidence="13">
    <location>
        <begin position="201"/>
        <end position="237"/>
    </location>
</feature>
<feature type="domain" description="RING-CH-type" evidence="15">
    <location>
        <begin position="1"/>
        <end position="60"/>
    </location>
</feature>
<feature type="transmembrane region" description="Helical" evidence="14">
    <location>
        <begin position="602"/>
        <end position="621"/>
    </location>
</feature>
<dbReference type="EC" id="2.3.2.27" evidence="4"/>
<evidence type="ECO:0000256" key="11">
    <source>
        <dbReference type="ARBA" id="ARBA00022989"/>
    </source>
</evidence>
<dbReference type="OrthoDB" id="264354at2759"/>
<dbReference type="PANTHER" id="PTHR13145:SF0">
    <property type="entry name" value="E3 UBIQUITIN-PROTEIN LIGASE MARCHF6"/>
    <property type="match status" value="1"/>
</dbReference>
<comment type="caution">
    <text evidence="16">The sequence shown here is derived from an EMBL/GenBank/DDBJ whole genome shotgun (WGS) entry which is preliminary data.</text>
</comment>
<keyword evidence="11 14" id="KW-1133">Transmembrane helix</keyword>
<proteinExistence type="predicted"/>
<dbReference type="GO" id="GO:0008270">
    <property type="term" value="F:zinc ion binding"/>
    <property type="evidence" value="ECO:0007669"/>
    <property type="project" value="UniProtKB-KW"/>
</dbReference>
<evidence type="ECO:0000256" key="10">
    <source>
        <dbReference type="ARBA" id="ARBA00022833"/>
    </source>
</evidence>
<dbReference type="SMART" id="SM00744">
    <property type="entry name" value="RINGv"/>
    <property type="match status" value="1"/>
</dbReference>
<protein>
    <recommendedName>
        <fullName evidence="4">RING-type E3 ubiquitin transferase</fullName>
        <ecNumber evidence="4">2.3.2.27</ecNumber>
    </recommendedName>
</protein>
<evidence type="ECO:0000256" key="14">
    <source>
        <dbReference type="SAM" id="Phobius"/>
    </source>
</evidence>
<keyword evidence="10" id="KW-0862">Zinc</keyword>
<dbReference type="AlphaFoldDB" id="A0A1X2GK86"/>
<feature type="transmembrane region" description="Helical" evidence="14">
    <location>
        <begin position="130"/>
        <end position="157"/>
    </location>
</feature>
<evidence type="ECO:0000256" key="3">
    <source>
        <dbReference type="ARBA" id="ARBA00004906"/>
    </source>
</evidence>
<evidence type="ECO:0000256" key="6">
    <source>
        <dbReference type="ARBA" id="ARBA00022692"/>
    </source>
</evidence>
<dbReference type="InterPro" id="IPR013083">
    <property type="entry name" value="Znf_RING/FYVE/PHD"/>
</dbReference>
<comment type="catalytic activity">
    <reaction evidence="1">
        <text>S-ubiquitinyl-[E2 ubiquitin-conjugating enzyme]-L-cysteine + [acceptor protein]-L-lysine = [E2 ubiquitin-conjugating enzyme]-L-cysteine + N(6)-ubiquitinyl-[acceptor protein]-L-lysine.</text>
        <dbReference type="EC" id="2.3.2.27"/>
    </reaction>
</comment>
<dbReference type="STRING" id="101127.A0A1X2GK86"/>
<evidence type="ECO:0000313" key="16">
    <source>
        <dbReference type="EMBL" id="ORX55663.1"/>
    </source>
</evidence>
<dbReference type="EMBL" id="MCGT01000011">
    <property type="protein sequence ID" value="ORX55663.1"/>
    <property type="molecule type" value="Genomic_DNA"/>
</dbReference>
<evidence type="ECO:0000313" key="17">
    <source>
        <dbReference type="Proteomes" id="UP000242146"/>
    </source>
</evidence>
<keyword evidence="6 14" id="KW-0812">Transmembrane</keyword>
<evidence type="ECO:0000256" key="7">
    <source>
        <dbReference type="ARBA" id="ARBA00022723"/>
    </source>
</evidence>
<comment type="pathway">
    <text evidence="3">Protein modification; protein ubiquitination.</text>
</comment>
<dbReference type="Gene3D" id="3.30.40.10">
    <property type="entry name" value="Zinc/RING finger domain, C3HC4 (zinc finger)"/>
    <property type="match status" value="1"/>
</dbReference>
<keyword evidence="7" id="KW-0479">Metal-binding</keyword>
<evidence type="ECO:0000256" key="4">
    <source>
        <dbReference type="ARBA" id="ARBA00012483"/>
    </source>
</evidence>
<dbReference type="GO" id="GO:0005789">
    <property type="term" value="C:endoplasmic reticulum membrane"/>
    <property type="evidence" value="ECO:0007669"/>
    <property type="project" value="TreeGrafter"/>
</dbReference>
<evidence type="ECO:0000256" key="13">
    <source>
        <dbReference type="SAM" id="MobiDB-lite"/>
    </source>
</evidence>
<keyword evidence="5" id="KW-0808">Transferase</keyword>
<feature type="transmembrane region" description="Helical" evidence="14">
    <location>
        <begin position="508"/>
        <end position="525"/>
    </location>
</feature>
<gene>
    <name evidence="16" type="ORF">DM01DRAFT_1024316</name>
</gene>
<dbReference type="FunFam" id="3.30.40.10:FF:000287">
    <property type="entry name" value="RING finger membrane protein"/>
    <property type="match status" value="1"/>
</dbReference>
<dbReference type="Proteomes" id="UP000242146">
    <property type="component" value="Unassembled WGS sequence"/>
</dbReference>
<evidence type="ECO:0000256" key="2">
    <source>
        <dbReference type="ARBA" id="ARBA00004141"/>
    </source>
</evidence>
<dbReference type="PANTHER" id="PTHR13145">
    <property type="entry name" value="SSM4 PROTEIN"/>
    <property type="match status" value="1"/>
</dbReference>
<dbReference type="Pfam" id="PF12906">
    <property type="entry name" value="RINGv"/>
    <property type="match status" value="1"/>
</dbReference>
<evidence type="ECO:0000256" key="5">
    <source>
        <dbReference type="ARBA" id="ARBA00022679"/>
    </source>
</evidence>
<feature type="transmembrane region" description="Helical" evidence="14">
    <location>
        <begin position="329"/>
        <end position="350"/>
    </location>
</feature>
<keyword evidence="9" id="KW-0833">Ubl conjugation pathway</keyword>
<dbReference type="InterPro" id="IPR011016">
    <property type="entry name" value="Znf_RING-CH"/>
</dbReference>
<reference evidence="16 17" key="1">
    <citation type="submission" date="2016-07" db="EMBL/GenBank/DDBJ databases">
        <title>Pervasive Adenine N6-methylation of Active Genes in Fungi.</title>
        <authorList>
            <consortium name="DOE Joint Genome Institute"/>
            <person name="Mondo S.J."/>
            <person name="Dannebaum R.O."/>
            <person name="Kuo R.C."/>
            <person name="Labutti K."/>
            <person name="Haridas S."/>
            <person name="Kuo A."/>
            <person name="Salamov A."/>
            <person name="Ahrendt S.R."/>
            <person name="Lipzen A."/>
            <person name="Sullivan W."/>
            <person name="Andreopoulos W.B."/>
            <person name="Clum A."/>
            <person name="Lindquist E."/>
            <person name="Daum C."/>
            <person name="Ramamoorthy G.K."/>
            <person name="Gryganskyi A."/>
            <person name="Culley D."/>
            <person name="Magnuson J.K."/>
            <person name="James T.Y."/>
            <person name="O'Malley M.A."/>
            <person name="Stajich J.E."/>
            <person name="Spatafora J.W."/>
            <person name="Visel A."/>
            <person name="Grigoriev I.V."/>
        </authorList>
    </citation>
    <scope>NUCLEOTIDE SEQUENCE [LARGE SCALE GENOMIC DNA]</scope>
    <source>
        <strain evidence="16 17">NRRL 3301</strain>
    </source>
</reference>
<feature type="transmembrane region" description="Helical" evidence="14">
    <location>
        <begin position="398"/>
        <end position="418"/>
    </location>
</feature>
<comment type="subcellular location">
    <subcellularLocation>
        <location evidence="2">Membrane</location>
        <topology evidence="2">Multi-pass membrane protein</topology>
    </subcellularLocation>
</comment>
<keyword evidence="17" id="KW-1185">Reference proteome</keyword>
<evidence type="ECO:0000259" key="15">
    <source>
        <dbReference type="PROSITE" id="PS51292"/>
    </source>
</evidence>